<dbReference type="InterPro" id="IPR041027">
    <property type="entry name" value="FtsK_alpha"/>
</dbReference>
<dbReference type="GO" id="GO:0005524">
    <property type="term" value="F:ATP binding"/>
    <property type="evidence" value="ECO:0007669"/>
    <property type="project" value="UniProtKB-UniRule"/>
</dbReference>
<evidence type="ECO:0000256" key="12">
    <source>
        <dbReference type="ARBA" id="ARBA00023306"/>
    </source>
</evidence>
<reference evidence="19 20" key="1">
    <citation type="submission" date="2011-11" db="EMBL/GenBank/DDBJ databases">
        <title>Complete sequence of Granulicella mallensis MP5ACTX8.</title>
        <authorList>
            <consortium name="US DOE Joint Genome Institute"/>
            <person name="Lucas S."/>
            <person name="Copeland A."/>
            <person name="Lapidus A."/>
            <person name="Cheng J.-F."/>
            <person name="Goodwin L."/>
            <person name="Pitluck S."/>
            <person name="Peters L."/>
            <person name="Lu M."/>
            <person name="Detter J.C."/>
            <person name="Han C."/>
            <person name="Tapia R."/>
            <person name="Land M."/>
            <person name="Hauser L."/>
            <person name="Kyrpides N."/>
            <person name="Ivanova N."/>
            <person name="Mikhailova N."/>
            <person name="Pagani I."/>
            <person name="Rawat S."/>
            <person name="Mannisto M."/>
            <person name="Haggblom M."/>
            <person name="Woyke T."/>
        </authorList>
    </citation>
    <scope>NUCLEOTIDE SEQUENCE [LARGE SCALE GENOMIC DNA]</scope>
    <source>
        <strain evidence="20">ATCC BAA-1857 / DSM 23137 / MP5ACTX8</strain>
    </source>
</reference>
<evidence type="ECO:0000256" key="6">
    <source>
        <dbReference type="ARBA" id="ARBA00022741"/>
    </source>
</evidence>
<comment type="similarity">
    <text evidence="2">Belongs to the FtsK/SpoIIIE/SftA family.</text>
</comment>
<feature type="coiled-coil region" evidence="15">
    <location>
        <begin position="191"/>
        <end position="227"/>
    </location>
</feature>
<evidence type="ECO:0000256" key="5">
    <source>
        <dbReference type="ARBA" id="ARBA00022692"/>
    </source>
</evidence>
<evidence type="ECO:0000256" key="17">
    <source>
        <dbReference type="SAM" id="Phobius"/>
    </source>
</evidence>
<feature type="transmembrane region" description="Helical" evidence="17">
    <location>
        <begin position="20"/>
        <end position="40"/>
    </location>
</feature>
<dbReference type="SMART" id="SM00843">
    <property type="entry name" value="Ftsk_gamma"/>
    <property type="match status" value="1"/>
</dbReference>
<keyword evidence="10" id="KW-0238">DNA-binding</keyword>
<dbReference type="Pfam" id="PF17854">
    <property type="entry name" value="FtsK_alpha"/>
    <property type="match status" value="1"/>
</dbReference>
<comment type="subunit">
    <text evidence="13">Homohexamer. Forms a ring that surrounds DNA.</text>
</comment>
<feature type="region of interest" description="Disordered" evidence="16">
    <location>
        <begin position="325"/>
        <end position="359"/>
    </location>
</feature>
<dbReference type="InterPro" id="IPR018541">
    <property type="entry name" value="Ftsk_gamma"/>
</dbReference>
<evidence type="ECO:0000313" key="20">
    <source>
        <dbReference type="Proteomes" id="UP000007113"/>
    </source>
</evidence>
<dbReference type="GO" id="GO:0007059">
    <property type="term" value="P:chromosome segregation"/>
    <property type="evidence" value="ECO:0007669"/>
    <property type="project" value="UniProtKB-KW"/>
</dbReference>
<dbReference type="SUPFAM" id="SSF46785">
    <property type="entry name" value="Winged helix' DNA-binding domain"/>
    <property type="match status" value="1"/>
</dbReference>
<evidence type="ECO:0000256" key="1">
    <source>
        <dbReference type="ARBA" id="ARBA00004651"/>
    </source>
</evidence>
<evidence type="ECO:0000313" key="19">
    <source>
        <dbReference type="EMBL" id="AEU35184.1"/>
    </source>
</evidence>
<dbReference type="PANTHER" id="PTHR22683:SF41">
    <property type="entry name" value="DNA TRANSLOCASE FTSK"/>
    <property type="match status" value="1"/>
</dbReference>
<keyword evidence="3" id="KW-1003">Cell membrane</keyword>
<dbReference type="Pfam" id="PF09397">
    <property type="entry name" value="FtsK_gamma"/>
    <property type="match status" value="1"/>
</dbReference>
<organism evidence="19 20">
    <name type="scientific">Granulicella mallensis (strain ATCC BAA-1857 / DSM 23137 / MP5ACTX8)</name>
    <dbReference type="NCBI Taxonomy" id="682795"/>
    <lineage>
        <taxon>Bacteria</taxon>
        <taxon>Pseudomonadati</taxon>
        <taxon>Acidobacteriota</taxon>
        <taxon>Terriglobia</taxon>
        <taxon>Terriglobales</taxon>
        <taxon>Acidobacteriaceae</taxon>
        <taxon>Granulicella</taxon>
    </lineage>
</organism>
<dbReference type="Gene3D" id="3.30.980.40">
    <property type="match status" value="1"/>
</dbReference>
<feature type="transmembrane region" description="Helical" evidence="17">
    <location>
        <begin position="60"/>
        <end position="86"/>
    </location>
</feature>
<evidence type="ECO:0000259" key="18">
    <source>
        <dbReference type="PROSITE" id="PS50901"/>
    </source>
</evidence>
<evidence type="ECO:0000256" key="7">
    <source>
        <dbReference type="ARBA" id="ARBA00022829"/>
    </source>
</evidence>
<dbReference type="Gene3D" id="1.10.10.10">
    <property type="entry name" value="Winged helix-like DNA-binding domain superfamily/Winged helix DNA-binding domain"/>
    <property type="match status" value="1"/>
</dbReference>
<comment type="subcellular location">
    <subcellularLocation>
        <location evidence="1">Cell membrane</location>
        <topology evidence="1">Multi-pass membrane protein</topology>
    </subcellularLocation>
</comment>
<evidence type="ECO:0000256" key="3">
    <source>
        <dbReference type="ARBA" id="ARBA00022475"/>
    </source>
</evidence>
<evidence type="ECO:0000256" key="11">
    <source>
        <dbReference type="ARBA" id="ARBA00023136"/>
    </source>
</evidence>
<dbReference type="GO" id="GO:0005886">
    <property type="term" value="C:plasma membrane"/>
    <property type="evidence" value="ECO:0007669"/>
    <property type="project" value="UniProtKB-SubCell"/>
</dbReference>
<gene>
    <name evidence="19" type="ordered locus">AciX8_0835</name>
</gene>
<evidence type="ECO:0000256" key="10">
    <source>
        <dbReference type="ARBA" id="ARBA00023125"/>
    </source>
</evidence>
<feature type="coiled-coil region" evidence="15">
    <location>
        <begin position="633"/>
        <end position="660"/>
    </location>
</feature>
<evidence type="ECO:0000256" key="9">
    <source>
        <dbReference type="ARBA" id="ARBA00022989"/>
    </source>
</evidence>
<evidence type="ECO:0000256" key="4">
    <source>
        <dbReference type="ARBA" id="ARBA00022618"/>
    </source>
</evidence>
<dbReference type="Proteomes" id="UP000007113">
    <property type="component" value="Chromosome"/>
</dbReference>
<dbReference type="InterPro" id="IPR036390">
    <property type="entry name" value="WH_DNA-bd_sf"/>
</dbReference>
<dbReference type="STRING" id="682795.AciX8_0835"/>
<evidence type="ECO:0000256" key="15">
    <source>
        <dbReference type="SAM" id="Coils"/>
    </source>
</evidence>
<dbReference type="Pfam" id="PF01580">
    <property type="entry name" value="FtsK_SpoIIIE"/>
    <property type="match status" value="1"/>
</dbReference>
<dbReference type="GO" id="GO:0051301">
    <property type="term" value="P:cell division"/>
    <property type="evidence" value="ECO:0007669"/>
    <property type="project" value="UniProtKB-KW"/>
</dbReference>
<feature type="transmembrane region" description="Helical" evidence="17">
    <location>
        <begin position="107"/>
        <end position="127"/>
    </location>
</feature>
<dbReference type="InterPro" id="IPR027417">
    <property type="entry name" value="P-loop_NTPase"/>
</dbReference>
<dbReference type="eggNOG" id="COG1674">
    <property type="taxonomic scope" value="Bacteria"/>
</dbReference>
<keyword evidence="5 17" id="KW-0812">Transmembrane</keyword>
<protein>
    <submittedName>
        <fullName evidence="19">Cell division FtsK/SpoIIIE</fullName>
    </submittedName>
</protein>
<dbReference type="InterPro" id="IPR025199">
    <property type="entry name" value="FtsK_4TM"/>
</dbReference>
<keyword evidence="11 17" id="KW-0472">Membrane</keyword>
<keyword evidence="15" id="KW-0175">Coiled coil</keyword>
<dbReference type="Pfam" id="PF13491">
    <property type="entry name" value="FtsK_4TM"/>
    <property type="match status" value="1"/>
</dbReference>
<dbReference type="KEGG" id="gma:AciX8_0835"/>
<dbReference type="RefSeq" id="WP_014264066.1">
    <property type="nucleotide sequence ID" value="NC_016631.1"/>
</dbReference>
<keyword evidence="20" id="KW-1185">Reference proteome</keyword>
<keyword evidence="12" id="KW-0131">Cell cycle</keyword>
<evidence type="ECO:0000256" key="8">
    <source>
        <dbReference type="ARBA" id="ARBA00022840"/>
    </source>
</evidence>
<accession>G8NTF2</accession>
<feature type="transmembrane region" description="Helical" evidence="17">
    <location>
        <begin position="147"/>
        <end position="171"/>
    </location>
</feature>
<evidence type="ECO:0000256" key="14">
    <source>
        <dbReference type="PROSITE-ProRule" id="PRU00289"/>
    </source>
</evidence>
<feature type="binding site" evidence="14">
    <location>
        <begin position="581"/>
        <end position="588"/>
    </location>
    <ligand>
        <name>ATP</name>
        <dbReference type="ChEBI" id="CHEBI:30616"/>
    </ligand>
</feature>
<dbReference type="GO" id="GO:0003677">
    <property type="term" value="F:DNA binding"/>
    <property type="evidence" value="ECO:0007669"/>
    <property type="project" value="UniProtKB-KW"/>
</dbReference>
<dbReference type="InterPro" id="IPR036388">
    <property type="entry name" value="WH-like_DNA-bd_sf"/>
</dbReference>
<keyword evidence="9 17" id="KW-1133">Transmembrane helix</keyword>
<dbReference type="AlphaFoldDB" id="G8NTF2"/>
<evidence type="ECO:0000256" key="13">
    <source>
        <dbReference type="ARBA" id="ARBA00025923"/>
    </source>
</evidence>
<dbReference type="SUPFAM" id="SSF52540">
    <property type="entry name" value="P-loop containing nucleoside triphosphate hydrolases"/>
    <property type="match status" value="1"/>
</dbReference>
<sequence>MKPQRLVYSPTRSRRLNEMLGLVVLVAAGLLLLSLLSYTPTDPSFNTVSGATGPHAAHNWTGLIGAYVSDVLLQTLGISVLFLPLVMIRLGLSWMRSRAVGSTKAKVFGLVLWLMFAPASIYLLPWHPLWKHTLPLSGVVGRLLSDGLIQFVNLPGTIILCILMVAFALYLTTTFTLSTAREWFTSHFAFIRNASERYTAWKERRQKNETEEVVSAYETKRERAIAKARSRAGKAPVAVSEIQPASTSLLSSFLGWFGRRKNHGSDLDVDPNDRDRADFAAEAPSMWQTMPRTMVDEVPLTGLSAAAAAAAPYAAQLAAASVPLRTPGSDPDLPHTGNPPIRKTQAHDDGWLDAPERSTPITAKPSLAAFDIPEPPPARIPTPRPQLAQPPLPPMPSPTQDIAAQNIAFGKRADADMRAVAMTTKSIRGYKLPPSSLLYRSEEHAQVREDELRQEARTLVEKCAEFGVDGNVEQINPGPVVTTFEFRPDAGVKYSRVTGLADDLCLAMAAESILIERMPGKSTVGIQVPNHNRETIWLRDVVECESFAQSKSKLPIALGKDISGRIVTGDLASMPHVLIAGSTGSGKSVAINAMIMSVLFKSTPEQVRMIMVDPKRVELGMYEGIPHLFTPIITEAKLAANALRNAVREMERRLKLLAANHVRNIDQFNKLFDHGSDYLFEDVNQEPLPYIMIIIDELADLMMLDRANVEEAITRLAQMARAVGIHLVLATQRPSVDVITGLIKANVPTRMSFRLATKVDSRTIIDSNGAESLLGRGDMLFLPPGTSRLQRVHAPFVTEKEISAVTEFWKAQGTAEYVEGFLEGPKDEKGSDGGSANDGEDNDPMFDDAVRLVFEFGKASTSLLQRRLRIGYGRAAHLIDMMERDGLVGPADGSKPREILKSPGYFAEVDAASR</sequence>
<evidence type="ECO:0000256" key="2">
    <source>
        <dbReference type="ARBA" id="ARBA00006474"/>
    </source>
</evidence>
<dbReference type="Gene3D" id="3.40.50.300">
    <property type="entry name" value="P-loop containing nucleotide triphosphate hydrolases"/>
    <property type="match status" value="1"/>
</dbReference>
<dbReference type="PROSITE" id="PS50901">
    <property type="entry name" value="FTSK"/>
    <property type="match status" value="1"/>
</dbReference>
<evidence type="ECO:0000256" key="16">
    <source>
        <dbReference type="SAM" id="MobiDB-lite"/>
    </source>
</evidence>
<keyword evidence="6 14" id="KW-0547">Nucleotide-binding</keyword>
<dbReference type="SMART" id="SM00382">
    <property type="entry name" value="AAA"/>
    <property type="match status" value="1"/>
</dbReference>
<dbReference type="CDD" id="cd01127">
    <property type="entry name" value="TrwB_TraG_TraD_VirD4"/>
    <property type="match status" value="1"/>
</dbReference>
<dbReference type="InterPro" id="IPR003593">
    <property type="entry name" value="AAA+_ATPase"/>
</dbReference>
<feature type="compositionally biased region" description="Basic and acidic residues" evidence="16">
    <location>
        <begin position="345"/>
        <end position="356"/>
    </location>
</feature>
<keyword evidence="7" id="KW-0159">Chromosome partition</keyword>
<dbReference type="InterPro" id="IPR002543">
    <property type="entry name" value="FtsK_dom"/>
</dbReference>
<name>G8NTF2_GRAMM</name>
<dbReference type="OrthoDB" id="9807790at2"/>
<keyword evidence="4 19" id="KW-0132">Cell division</keyword>
<dbReference type="HOGENOM" id="CLU_001981_9_7_0"/>
<keyword evidence="8 14" id="KW-0067">ATP-binding</keyword>
<feature type="region of interest" description="Disordered" evidence="16">
    <location>
        <begin position="822"/>
        <end position="842"/>
    </location>
</feature>
<proteinExistence type="inferred from homology"/>
<dbReference type="InterPro" id="IPR050206">
    <property type="entry name" value="FtsK/SpoIIIE/SftA"/>
</dbReference>
<dbReference type="PANTHER" id="PTHR22683">
    <property type="entry name" value="SPORULATION PROTEIN RELATED"/>
    <property type="match status" value="1"/>
</dbReference>
<dbReference type="EMBL" id="CP003130">
    <property type="protein sequence ID" value="AEU35184.1"/>
    <property type="molecule type" value="Genomic_DNA"/>
</dbReference>
<feature type="domain" description="FtsK" evidence="18">
    <location>
        <begin position="564"/>
        <end position="762"/>
    </location>
</feature>